<sequence length="126" mass="14071">MNEHEFKRRTFQIALKAIQLVETIPQNRTGEVIGKQLIRSATSVGANYRSACRGKSTADVIAKLSIVEEEADETIYWLDLIVESGLLSLEKVTKLKSETNEILAMTVASIKTLRIKNQTQNSKPPI</sequence>
<comment type="caution">
    <text evidence="1">The sequence shown here is derived from an EMBL/GenBank/DDBJ whole genome shotgun (WGS) entry which is preliminary data.</text>
</comment>
<dbReference type="Pfam" id="PF05635">
    <property type="entry name" value="23S_rRNA_IVP"/>
    <property type="match status" value="1"/>
</dbReference>
<dbReference type="STRING" id="128403.WA1_21265"/>
<organism evidence="1 2">
    <name type="scientific">Scytonema hofmannii PCC 7110</name>
    <dbReference type="NCBI Taxonomy" id="128403"/>
    <lineage>
        <taxon>Bacteria</taxon>
        <taxon>Bacillati</taxon>
        <taxon>Cyanobacteriota</taxon>
        <taxon>Cyanophyceae</taxon>
        <taxon>Nostocales</taxon>
        <taxon>Scytonemataceae</taxon>
        <taxon>Scytonema</taxon>
    </lineage>
</organism>
<dbReference type="InterPro" id="IPR012657">
    <property type="entry name" value="23S_rRNA-intervening_sequence"/>
</dbReference>
<dbReference type="AlphaFoldDB" id="A0A139XCW4"/>
<reference evidence="1 2" key="1">
    <citation type="journal article" date="2013" name="Genome Biol. Evol.">
        <title>Genomes of Stigonematalean cyanobacteria (subsection V) and the evolution of oxygenic photosynthesis from prokaryotes to plastids.</title>
        <authorList>
            <person name="Dagan T."/>
            <person name="Roettger M."/>
            <person name="Stucken K."/>
            <person name="Landan G."/>
            <person name="Koch R."/>
            <person name="Major P."/>
            <person name="Gould S.B."/>
            <person name="Goremykin V.V."/>
            <person name="Rippka R."/>
            <person name="Tandeau de Marsac N."/>
            <person name="Gugger M."/>
            <person name="Lockhart P.J."/>
            <person name="Allen J.F."/>
            <person name="Brune I."/>
            <person name="Maus I."/>
            <person name="Puhler A."/>
            <person name="Martin W.F."/>
        </authorList>
    </citation>
    <scope>NUCLEOTIDE SEQUENCE [LARGE SCALE GENOMIC DNA]</scope>
    <source>
        <strain evidence="1 2">PCC 7110</strain>
    </source>
</reference>
<proteinExistence type="predicted"/>
<dbReference type="PANTHER" id="PTHR38471:SF2">
    <property type="entry name" value="FOUR HELIX BUNDLE PROTEIN"/>
    <property type="match status" value="1"/>
</dbReference>
<dbReference type="Gene3D" id="1.20.1440.60">
    <property type="entry name" value="23S rRNA-intervening sequence"/>
    <property type="match status" value="1"/>
</dbReference>
<evidence type="ECO:0000313" key="2">
    <source>
        <dbReference type="Proteomes" id="UP000076925"/>
    </source>
</evidence>
<dbReference type="NCBIfam" id="TIGR02436">
    <property type="entry name" value="four helix bundle protein"/>
    <property type="match status" value="1"/>
</dbReference>
<name>A0A139XCW4_9CYAN</name>
<accession>A0A139XCW4</accession>
<dbReference type="Proteomes" id="UP000076925">
    <property type="component" value="Unassembled WGS sequence"/>
</dbReference>
<dbReference type="InterPro" id="IPR036583">
    <property type="entry name" value="23S_rRNA_IVS_sf"/>
</dbReference>
<keyword evidence="2" id="KW-1185">Reference proteome</keyword>
<evidence type="ECO:0000313" key="1">
    <source>
        <dbReference type="EMBL" id="KYC42493.1"/>
    </source>
</evidence>
<dbReference type="PIRSF" id="PIRSF035652">
    <property type="entry name" value="CHP02436"/>
    <property type="match status" value="1"/>
</dbReference>
<gene>
    <name evidence="1" type="ORF">WA1_21265</name>
</gene>
<dbReference type="PANTHER" id="PTHR38471">
    <property type="entry name" value="FOUR HELIX BUNDLE PROTEIN"/>
    <property type="match status" value="1"/>
</dbReference>
<dbReference type="OrthoDB" id="285993at2"/>
<dbReference type="SUPFAM" id="SSF158446">
    <property type="entry name" value="IVS-encoded protein-like"/>
    <property type="match status" value="1"/>
</dbReference>
<dbReference type="EMBL" id="ANNX02000020">
    <property type="protein sequence ID" value="KYC42493.1"/>
    <property type="molecule type" value="Genomic_DNA"/>
</dbReference>
<dbReference type="RefSeq" id="WP_017747645.1">
    <property type="nucleotide sequence ID" value="NZ_KQ976354.1"/>
</dbReference>
<protein>
    <submittedName>
        <fullName evidence="1">Four helix bundle protein</fullName>
    </submittedName>
</protein>